<dbReference type="OrthoDB" id="2562679at2"/>
<dbReference type="Gene3D" id="3.30.360.10">
    <property type="entry name" value="Dihydrodipicolinate Reductase, domain 2"/>
    <property type="match status" value="1"/>
</dbReference>
<dbReference type="InterPro" id="IPR036291">
    <property type="entry name" value="NAD(P)-bd_dom_sf"/>
</dbReference>
<dbReference type="SUPFAM" id="SSF51735">
    <property type="entry name" value="NAD(P)-binding Rossmann-fold domains"/>
    <property type="match status" value="1"/>
</dbReference>
<dbReference type="GO" id="GO:0000166">
    <property type="term" value="F:nucleotide binding"/>
    <property type="evidence" value="ECO:0007669"/>
    <property type="project" value="InterPro"/>
</dbReference>
<dbReference type="EMBL" id="RFFM01000010">
    <property type="protein sequence ID" value="RMH87574.1"/>
    <property type="molecule type" value="Genomic_DNA"/>
</dbReference>
<dbReference type="Pfam" id="PF01408">
    <property type="entry name" value="GFO_IDH_MocA"/>
    <property type="match status" value="1"/>
</dbReference>
<evidence type="ECO:0000313" key="2">
    <source>
        <dbReference type="EMBL" id="RMH87574.1"/>
    </source>
</evidence>
<reference evidence="2 3" key="1">
    <citation type="submission" date="2018-10" db="EMBL/GenBank/DDBJ databases">
        <title>Pseudomonas zhaodongensis NEAU-ST5-21(T) genome.</title>
        <authorList>
            <person name="Peng J."/>
            <person name="Liu Z.-P."/>
        </authorList>
    </citation>
    <scope>NUCLEOTIDE SEQUENCE [LARGE SCALE GENOMIC DNA]</scope>
    <source>
        <strain evidence="2 3">NEAU-ST5-21</strain>
    </source>
</reference>
<dbReference type="InterPro" id="IPR000683">
    <property type="entry name" value="Gfo/Idh/MocA-like_OxRdtase_N"/>
</dbReference>
<gene>
    <name evidence="2" type="ORF">EA797_20990</name>
</gene>
<dbReference type="AlphaFoldDB" id="A0A3M2HPA6"/>
<evidence type="ECO:0000259" key="1">
    <source>
        <dbReference type="Pfam" id="PF01408"/>
    </source>
</evidence>
<keyword evidence="3" id="KW-1185">Reference proteome</keyword>
<comment type="caution">
    <text evidence="2">The sequence shown here is derived from an EMBL/GenBank/DDBJ whole genome shotgun (WGS) entry which is preliminary data.</text>
</comment>
<accession>A0A3M2HPA6</accession>
<sequence length="356" mass="39505">MKVLIIGLGYAGDRFRRAFEHAASQTGVSVSIAYVGRQQKPTALRYFNRIDGALQDFNPDIVVVSVNDISHASVLCELAGYEGFVICEKPLTAPADDLASVGAALAQVRGFALNLIERYSDATQALRDWVARHGWQPVRASFYWGKDRLNDYRPTCGVTSEAIHALDLLGWICPAAGPLRLTDAIGIRSDFSVSGDAVLDTVQLSATLGDTPIAGYSSFVSVVRQRTVDFTFVDHEDQLIHARLTFDTPRWDHDHLRIWMRDTDGSELVLHDLRVSPVQPGLETLSKLSKFCQQVLQWVTRRQPPAPRFASLDESLDLQRLLNELEHRARTPAPARYNHGATRSLLAESSDLEVLG</sequence>
<dbReference type="Proteomes" id="UP000269774">
    <property type="component" value="Unassembled WGS sequence"/>
</dbReference>
<dbReference type="RefSeq" id="WP_122168833.1">
    <property type="nucleotide sequence ID" value="NZ_JAMOIB010000012.1"/>
</dbReference>
<feature type="domain" description="Gfo/Idh/MocA-like oxidoreductase N-terminal" evidence="1">
    <location>
        <begin position="1"/>
        <end position="106"/>
    </location>
</feature>
<protein>
    <submittedName>
        <fullName evidence="2">Oxidoreductase</fullName>
    </submittedName>
</protein>
<name>A0A3M2HPA6_9GAMM</name>
<evidence type="ECO:0000313" key="3">
    <source>
        <dbReference type="Proteomes" id="UP000269774"/>
    </source>
</evidence>
<organism evidence="2 3">
    <name type="scientific">Stutzerimonas zhaodongensis</name>
    <dbReference type="NCBI Taxonomy" id="1176257"/>
    <lineage>
        <taxon>Bacteria</taxon>
        <taxon>Pseudomonadati</taxon>
        <taxon>Pseudomonadota</taxon>
        <taxon>Gammaproteobacteria</taxon>
        <taxon>Pseudomonadales</taxon>
        <taxon>Pseudomonadaceae</taxon>
        <taxon>Stutzerimonas</taxon>
    </lineage>
</organism>
<dbReference type="Gene3D" id="3.40.50.720">
    <property type="entry name" value="NAD(P)-binding Rossmann-like Domain"/>
    <property type="match status" value="1"/>
</dbReference>
<proteinExistence type="predicted"/>